<dbReference type="InterPro" id="IPR036390">
    <property type="entry name" value="WH_DNA-bd_sf"/>
</dbReference>
<feature type="domain" description="DprA winged helix" evidence="1">
    <location>
        <begin position="35"/>
        <end position="83"/>
    </location>
</feature>
<reference evidence="3" key="1">
    <citation type="submission" date="2017-09" db="EMBL/GenBank/DDBJ databases">
        <title>Depth-based differentiation of microbial function through sediment-hosted aquifers and enrichment of novel symbionts in the deep terrestrial subsurface.</title>
        <authorList>
            <person name="Probst A.J."/>
            <person name="Ladd B."/>
            <person name="Jarett J.K."/>
            <person name="Geller-Mcgrath D.E."/>
            <person name="Sieber C.M.K."/>
            <person name="Emerson J.B."/>
            <person name="Anantharaman K."/>
            <person name="Thomas B.C."/>
            <person name="Malmstrom R."/>
            <person name="Stieglmeier M."/>
            <person name="Klingl A."/>
            <person name="Woyke T."/>
            <person name="Ryan C.M."/>
            <person name="Banfield J.F."/>
        </authorList>
    </citation>
    <scope>NUCLEOTIDE SEQUENCE [LARGE SCALE GENOMIC DNA]</scope>
</reference>
<gene>
    <name evidence="2" type="ORF">COW57_04850</name>
</gene>
<protein>
    <recommendedName>
        <fullName evidence="1">DprA winged helix domain-containing protein</fullName>
    </recommendedName>
</protein>
<evidence type="ECO:0000259" key="1">
    <source>
        <dbReference type="Pfam" id="PF17782"/>
    </source>
</evidence>
<dbReference type="AlphaFoldDB" id="A0A2M7EIY1"/>
<comment type="caution">
    <text evidence="2">The sequence shown here is derived from an EMBL/GenBank/DDBJ whole genome shotgun (WGS) entry which is preliminary data.</text>
</comment>
<proteinExistence type="predicted"/>
<name>A0A2M7EIY1_9BACT</name>
<sequence>NLLIKQGAKMVTTVEDIYSEFDMKITPRKSEDIREKLSETERLIFDILQKNPSTVDEMAIGLGMAVSQVLNIISVMEINGVIEKNQEKKYQVK</sequence>
<evidence type="ECO:0000313" key="2">
    <source>
        <dbReference type="EMBL" id="PIV70528.1"/>
    </source>
</evidence>
<organism evidence="2 3">
    <name type="scientific">Candidatus Roizmanbacteria bacterium CG17_big_fil_post_rev_8_21_14_2_50_39_7</name>
    <dbReference type="NCBI Taxonomy" id="1974858"/>
    <lineage>
        <taxon>Bacteria</taxon>
        <taxon>Candidatus Roizmaniibacteriota</taxon>
    </lineage>
</organism>
<feature type="non-terminal residue" evidence="2">
    <location>
        <position position="93"/>
    </location>
</feature>
<dbReference type="Proteomes" id="UP000228762">
    <property type="component" value="Unassembled WGS sequence"/>
</dbReference>
<dbReference type="InterPro" id="IPR036388">
    <property type="entry name" value="WH-like_DNA-bd_sf"/>
</dbReference>
<evidence type="ECO:0000313" key="3">
    <source>
        <dbReference type="Proteomes" id="UP000228762"/>
    </source>
</evidence>
<feature type="non-terminal residue" evidence="2">
    <location>
        <position position="1"/>
    </location>
</feature>
<dbReference type="EMBL" id="PFEV01000223">
    <property type="protein sequence ID" value="PIV70528.1"/>
    <property type="molecule type" value="Genomic_DNA"/>
</dbReference>
<accession>A0A2M7EIY1</accession>
<dbReference type="Pfam" id="PF17782">
    <property type="entry name" value="WHD_DprA"/>
    <property type="match status" value="1"/>
</dbReference>
<dbReference type="Gene3D" id="1.10.10.10">
    <property type="entry name" value="Winged helix-like DNA-binding domain superfamily/Winged helix DNA-binding domain"/>
    <property type="match status" value="1"/>
</dbReference>
<dbReference type="SUPFAM" id="SSF46785">
    <property type="entry name" value="Winged helix' DNA-binding domain"/>
    <property type="match status" value="1"/>
</dbReference>
<dbReference type="InterPro" id="IPR041614">
    <property type="entry name" value="DprA_WH"/>
</dbReference>